<dbReference type="InterPro" id="IPR045912">
    <property type="entry name" value="FOXJ2/3-like"/>
</dbReference>
<dbReference type="GO" id="GO:0005634">
    <property type="term" value="C:nucleus"/>
    <property type="evidence" value="ECO:0007669"/>
    <property type="project" value="UniProtKB-SubCell"/>
</dbReference>
<evidence type="ECO:0000256" key="3">
    <source>
        <dbReference type="ARBA" id="ARBA00023163"/>
    </source>
</evidence>
<dbReference type="InterPro" id="IPR018122">
    <property type="entry name" value="TF_fork_head_CS_1"/>
</dbReference>
<dbReference type="PROSITE" id="PS00657">
    <property type="entry name" value="FORK_HEAD_1"/>
    <property type="match status" value="1"/>
</dbReference>
<dbReference type="OrthoDB" id="5954824at2759"/>
<dbReference type="SUPFAM" id="SSF46785">
    <property type="entry name" value="Winged helix' DNA-binding domain"/>
    <property type="match status" value="1"/>
</dbReference>
<name>A0A162Q1F3_PHYB8</name>
<accession>A0A162Q1F3</accession>
<keyword evidence="4 5" id="KW-0539">Nucleus</keyword>
<keyword evidence="1" id="KW-0805">Transcription regulation</keyword>
<dbReference type="PANTHER" id="PTHR46078:SF2">
    <property type="entry name" value="FORK-HEAD DOMAIN-CONTAINING PROTEIN"/>
    <property type="match status" value="1"/>
</dbReference>
<dbReference type="STRING" id="763407.A0A162Q1F3"/>
<dbReference type="Proteomes" id="UP000077315">
    <property type="component" value="Unassembled WGS sequence"/>
</dbReference>
<feature type="domain" description="Fork-head" evidence="6">
    <location>
        <begin position="1"/>
        <end position="78"/>
    </location>
</feature>
<dbReference type="InterPro" id="IPR001766">
    <property type="entry name" value="Fork_head_dom"/>
</dbReference>
<dbReference type="InterPro" id="IPR036390">
    <property type="entry name" value="WH_DNA-bd_sf"/>
</dbReference>
<dbReference type="VEuPathDB" id="FungiDB:PHYBLDRAFT_95047"/>
<dbReference type="AlphaFoldDB" id="A0A162Q1F3"/>
<comment type="subcellular location">
    <subcellularLocation>
        <location evidence="5">Nucleus</location>
    </subcellularLocation>
</comment>
<dbReference type="Pfam" id="PF00250">
    <property type="entry name" value="Forkhead"/>
    <property type="match status" value="1"/>
</dbReference>
<dbReference type="CDD" id="cd00059">
    <property type="entry name" value="FH_FOX"/>
    <property type="match status" value="1"/>
</dbReference>
<reference evidence="8" key="1">
    <citation type="submission" date="2015-06" db="EMBL/GenBank/DDBJ databases">
        <title>Expansion of signal transduction pathways in fungi by whole-genome duplication.</title>
        <authorList>
            <consortium name="DOE Joint Genome Institute"/>
            <person name="Corrochano L.M."/>
            <person name="Kuo A."/>
            <person name="Marcet-Houben M."/>
            <person name="Polaino S."/>
            <person name="Salamov A."/>
            <person name="Villalobos J.M."/>
            <person name="Alvarez M.I."/>
            <person name="Avalos J."/>
            <person name="Benito E.P."/>
            <person name="Benoit I."/>
            <person name="Burger G."/>
            <person name="Camino L.P."/>
            <person name="Canovas D."/>
            <person name="Cerda-Olmedo E."/>
            <person name="Cheng J.-F."/>
            <person name="Dominguez A."/>
            <person name="Elias M."/>
            <person name="Eslava A.P."/>
            <person name="Glaser F."/>
            <person name="Grimwood J."/>
            <person name="Gutierrez G."/>
            <person name="Heitman J."/>
            <person name="Henrissat B."/>
            <person name="Iturriaga E.A."/>
            <person name="Lang B.F."/>
            <person name="Lavin J.L."/>
            <person name="Lee S."/>
            <person name="Li W."/>
            <person name="Lindquist E."/>
            <person name="Lopez-Garcia S."/>
            <person name="Luque E.M."/>
            <person name="Marcos A.T."/>
            <person name="Martin J."/>
            <person name="McCluskey K."/>
            <person name="Medina H.R."/>
            <person name="Miralles-Duran A."/>
            <person name="Miyazaki A."/>
            <person name="Munoz-Torres E."/>
            <person name="Oguiza J.A."/>
            <person name="Ohm R."/>
            <person name="Olmedo M."/>
            <person name="Orejas M."/>
            <person name="Ortiz-Castellanos L."/>
            <person name="Pisabarro A.G."/>
            <person name="Rodriguez-Romero J."/>
            <person name="Ruiz-Herrera J."/>
            <person name="Ruiz-Vazquez R."/>
            <person name="Sanz C."/>
            <person name="Schackwitz W."/>
            <person name="Schmutz J."/>
            <person name="Shahriari M."/>
            <person name="Shelest E."/>
            <person name="Silva-Franco F."/>
            <person name="Soanes D."/>
            <person name="Syed K."/>
            <person name="Tagua V.G."/>
            <person name="Talbot N.J."/>
            <person name="Thon M."/>
            <person name="De vries R.P."/>
            <person name="Wiebenga A."/>
            <person name="Yadav J.S."/>
            <person name="Braun E.L."/>
            <person name="Baker S."/>
            <person name="Garre V."/>
            <person name="Horwitz B."/>
            <person name="Torres-Martinez S."/>
            <person name="Idnurm A."/>
            <person name="Herrera-Estrella A."/>
            <person name="Gabaldon T."/>
            <person name="Grigoriev I.V."/>
        </authorList>
    </citation>
    <scope>NUCLEOTIDE SEQUENCE [LARGE SCALE GENOMIC DNA]</scope>
    <source>
        <strain evidence="8">NRRL 1555(-)</strain>
    </source>
</reference>
<dbReference type="SMART" id="SM00339">
    <property type="entry name" value="FH"/>
    <property type="match status" value="1"/>
</dbReference>
<evidence type="ECO:0000256" key="5">
    <source>
        <dbReference type="PROSITE-ProRule" id="PRU00089"/>
    </source>
</evidence>
<organism evidence="7 8">
    <name type="scientific">Phycomyces blakesleeanus (strain ATCC 8743b / DSM 1359 / FGSC 10004 / NBRC 33097 / NRRL 1555)</name>
    <dbReference type="NCBI Taxonomy" id="763407"/>
    <lineage>
        <taxon>Eukaryota</taxon>
        <taxon>Fungi</taxon>
        <taxon>Fungi incertae sedis</taxon>
        <taxon>Mucoromycota</taxon>
        <taxon>Mucoromycotina</taxon>
        <taxon>Mucoromycetes</taxon>
        <taxon>Mucorales</taxon>
        <taxon>Phycomycetaceae</taxon>
        <taxon>Phycomyces</taxon>
    </lineage>
</organism>
<evidence type="ECO:0000256" key="2">
    <source>
        <dbReference type="ARBA" id="ARBA00023125"/>
    </source>
</evidence>
<dbReference type="PROSITE" id="PS00658">
    <property type="entry name" value="FORK_HEAD_2"/>
    <property type="match status" value="1"/>
</dbReference>
<dbReference type="InParanoid" id="A0A162Q1F3"/>
<feature type="DNA-binding region" description="Fork-head" evidence="5">
    <location>
        <begin position="1"/>
        <end position="78"/>
    </location>
</feature>
<dbReference type="GeneID" id="29004781"/>
<evidence type="ECO:0000313" key="8">
    <source>
        <dbReference type="Proteomes" id="UP000077315"/>
    </source>
</evidence>
<proteinExistence type="predicted"/>
<gene>
    <name evidence="7" type="ORF">PHYBLDRAFT_95047</name>
</gene>
<keyword evidence="8" id="KW-1185">Reference proteome</keyword>
<keyword evidence="2 5" id="KW-0238">DNA-binding</keyword>
<evidence type="ECO:0000259" key="6">
    <source>
        <dbReference type="PROSITE" id="PS50039"/>
    </source>
</evidence>
<feature type="non-terminal residue" evidence="7">
    <location>
        <position position="1"/>
    </location>
</feature>
<dbReference type="PRINTS" id="PR00053">
    <property type="entry name" value="FORKHEAD"/>
</dbReference>
<dbReference type="PROSITE" id="PS50039">
    <property type="entry name" value="FORK_HEAD_3"/>
    <property type="match status" value="1"/>
</dbReference>
<dbReference type="Gene3D" id="1.10.10.10">
    <property type="entry name" value="Winged helix-like DNA-binding domain superfamily/Winged helix DNA-binding domain"/>
    <property type="match status" value="1"/>
</dbReference>
<evidence type="ECO:0000256" key="4">
    <source>
        <dbReference type="ARBA" id="ARBA00023242"/>
    </source>
</evidence>
<dbReference type="InterPro" id="IPR036388">
    <property type="entry name" value="WH-like_DNA-bd_sf"/>
</dbReference>
<feature type="non-terminal residue" evidence="7">
    <location>
        <position position="78"/>
    </location>
</feature>
<dbReference type="PANTHER" id="PTHR46078">
    <property type="entry name" value="FORKHEAD BOX PROTEIN J2 FAMILY MEMBER"/>
    <property type="match status" value="1"/>
</dbReference>
<keyword evidence="3" id="KW-0804">Transcription</keyword>
<evidence type="ECO:0000256" key="1">
    <source>
        <dbReference type="ARBA" id="ARBA00023015"/>
    </source>
</evidence>
<evidence type="ECO:0000313" key="7">
    <source>
        <dbReference type="EMBL" id="OAD76326.1"/>
    </source>
</evidence>
<sequence length="78" mass="9068">KPPYSYATLIKYAIENSSDRKLTLSDIYQWVIDHYPYYNSAGSGWKNSIRHNLSLNKSFVRVPRPINEPGKGSYWTVD</sequence>
<dbReference type="GO" id="GO:0000978">
    <property type="term" value="F:RNA polymerase II cis-regulatory region sequence-specific DNA binding"/>
    <property type="evidence" value="ECO:0007669"/>
    <property type="project" value="TreeGrafter"/>
</dbReference>
<dbReference type="InterPro" id="IPR030456">
    <property type="entry name" value="TF_fork_head_CS_2"/>
</dbReference>
<dbReference type="RefSeq" id="XP_018294366.1">
    <property type="nucleotide sequence ID" value="XM_018443876.1"/>
</dbReference>
<dbReference type="FunFam" id="1.10.10.10:FF:000135">
    <property type="entry name" value="forkhead box protein G1"/>
    <property type="match status" value="1"/>
</dbReference>
<protein>
    <submittedName>
        <fullName evidence="7">Fork head transcription factor</fullName>
    </submittedName>
</protein>
<dbReference type="EMBL" id="KV440976">
    <property type="protein sequence ID" value="OAD76326.1"/>
    <property type="molecule type" value="Genomic_DNA"/>
</dbReference>
<dbReference type="GO" id="GO:0000981">
    <property type="term" value="F:DNA-binding transcription factor activity, RNA polymerase II-specific"/>
    <property type="evidence" value="ECO:0007669"/>
    <property type="project" value="TreeGrafter"/>
</dbReference>